<accession>A0A6J4Q5X7</accession>
<sequence length="60" mass="6313">MAKKIRRQDESERAAGESERGSEGGTDTPSGSEDEKAEERSVRDGGFDEKKTASPGPSGA</sequence>
<dbReference type="EMBL" id="CADCVB010000128">
    <property type="protein sequence ID" value="CAA9434336.1"/>
    <property type="molecule type" value="Genomic_DNA"/>
</dbReference>
<gene>
    <name evidence="2" type="ORF">AVDCRST_MAG78-1917</name>
</gene>
<feature type="compositionally biased region" description="Basic and acidic residues" evidence="1">
    <location>
        <begin position="7"/>
        <end position="22"/>
    </location>
</feature>
<feature type="region of interest" description="Disordered" evidence="1">
    <location>
        <begin position="1"/>
        <end position="60"/>
    </location>
</feature>
<organism evidence="2">
    <name type="scientific">uncultured Rubrobacteraceae bacterium</name>
    <dbReference type="NCBI Taxonomy" id="349277"/>
    <lineage>
        <taxon>Bacteria</taxon>
        <taxon>Bacillati</taxon>
        <taxon>Actinomycetota</taxon>
        <taxon>Rubrobacteria</taxon>
        <taxon>Rubrobacterales</taxon>
        <taxon>Rubrobacteraceae</taxon>
        <taxon>environmental samples</taxon>
    </lineage>
</organism>
<name>A0A6J4Q5X7_9ACTN</name>
<feature type="compositionally biased region" description="Basic and acidic residues" evidence="1">
    <location>
        <begin position="33"/>
        <end position="52"/>
    </location>
</feature>
<protein>
    <submittedName>
        <fullName evidence="2">Uncharacterized protein</fullName>
    </submittedName>
</protein>
<proteinExistence type="predicted"/>
<evidence type="ECO:0000313" key="2">
    <source>
        <dbReference type="EMBL" id="CAA9434336.1"/>
    </source>
</evidence>
<evidence type="ECO:0000256" key="1">
    <source>
        <dbReference type="SAM" id="MobiDB-lite"/>
    </source>
</evidence>
<reference evidence="2" key="1">
    <citation type="submission" date="2020-02" db="EMBL/GenBank/DDBJ databases">
        <authorList>
            <person name="Meier V. D."/>
        </authorList>
    </citation>
    <scope>NUCLEOTIDE SEQUENCE</scope>
    <source>
        <strain evidence="2">AVDCRST_MAG78</strain>
    </source>
</reference>
<dbReference type="AlphaFoldDB" id="A0A6J4Q5X7"/>